<reference evidence="1 2" key="1">
    <citation type="submission" date="2023-12" db="EMBL/GenBank/DDBJ databases">
        <authorList>
            <person name="Menendez E."/>
            <person name="Kaur S."/>
            <person name="Flores-Felix J.D."/>
            <person name="diCenzo G.C."/>
            <person name="Peix A."/>
            <person name="Velazquez E."/>
        </authorList>
    </citation>
    <scope>NUCLEOTIDE SEQUENCE [LARGE SCALE GENOMIC DNA]</scope>
    <source>
        <strain evidence="1 2">CIP 108029</strain>
    </source>
</reference>
<dbReference type="RefSeq" id="WP_193445539.1">
    <property type="nucleotide sequence ID" value="NZ_BSOQ01000025.1"/>
</dbReference>
<sequence length="556" mass="64298">MTRDIRANPVVIRPDTSIGNNSAEADDEFLFECFVDHPALDVTRDVTNSKMFVLARTGGGKTAIIRKINQQFADTSSVIDLSGLSMDYVANSNIIRFLQSINIDLDLFFQALWKHVLCLEFIRLRYEVKNDENSRQVFGWFRDFFRSDGRRQSALKYLSEWEGKFFITMDENIKEITAKLESKVSTELSAEVEKFNARAGYSRTLSSEKKSELVARAKRIVNAEQLAELNKVLDLLSTYDSDDGKYKKSFYILIDKLDEKWVDETIRFDLIRALIECLRSFNKLSRLKIVVAIREDVLERVVQDNRDIGFQREKYDDYFLRVVWTNSQLKELVQRRINKLYKKKYTSENVTFDDIFRNKIGNKEPMDYIIERTLKRPRDVISFVNECFQKAQGKTEVSPKIIKEAESQYSRIRMQALISEWQSAFPSLSTAFKLLANRRGRFTSRDISDKAFLDEFALNIDQRGITESDPIGAGVNRYIRDGAEVASLPLVRTLVSELYRIGAIGVKTSSGERYIYSFQDVPVISPDSIDLDTKIHIHPMLHRALNVQDEPQRSNA</sequence>
<name>A0ABZ0ZFX0_9HYPH</name>
<organism evidence="1 2">
    <name type="scientific">Rhizobium indigoferae</name>
    <dbReference type="NCBI Taxonomy" id="158891"/>
    <lineage>
        <taxon>Bacteria</taxon>
        <taxon>Pseudomonadati</taxon>
        <taxon>Pseudomonadota</taxon>
        <taxon>Alphaproteobacteria</taxon>
        <taxon>Hyphomicrobiales</taxon>
        <taxon>Rhizobiaceae</taxon>
        <taxon>Rhizobium/Agrobacterium group</taxon>
        <taxon>Rhizobium</taxon>
    </lineage>
</organism>
<gene>
    <name evidence="1" type="ORF">U5G49_002865</name>
</gene>
<evidence type="ECO:0008006" key="3">
    <source>
        <dbReference type="Google" id="ProtNLM"/>
    </source>
</evidence>
<proteinExistence type="predicted"/>
<accession>A0ABZ0ZFX0</accession>
<protein>
    <recommendedName>
        <fullName evidence="3">DNA repair ATPase</fullName>
    </recommendedName>
</protein>
<evidence type="ECO:0000313" key="1">
    <source>
        <dbReference type="EMBL" id="WQN37727.1"/>
    </source>
</evidence>
<dbReference type="Proteomes" id="UP001322785">
    <property type="component" value="Chromosome"/>
</dbReference>
<keyword evidence="2" id="KW-1185">Reference proteome</keyword>
<dbReference type="EMBL" id="CP140635">
    <property type="protein sequence ID" value="WQN37727.1"/>
    <property type="molecule type" value="Genomic_DNA"/>
</dbReference>
<evidence type="ECO:0000313" key="2">
    <source>
        <dbReference type="Proteomes" id="UP001322785"/>
    </source>
</evidence>
<dbReference type="InterPro" id="IPR059206">
    <property type="entry name" value="Sll1717-like"/>
</dbReference>
<dbReference type="NCBIfam" id="NF047389">
    <property type="entry name" value="ATPase_Sll1717"/>
    <property type="match status" value="1"/>
</dbReference>